<dbReference type="GO" id="GO:0004642">
    <property type="term" value="F:phosphoribosylformylglycinamidine synthase activity"/>
    <property type="evidence" value="ECO:0007669"/>
    <property type="project" value="TreeGrafter"/>
</dbReference>
<dbReference type="Pfam" id="PF13507">
    <property type="entry name" value="GATase_5"/>
    <property type="match status" value="1"/>
</dbReference>
<dbReference type="PANTHER" id="PTHR10099:SF1">
    <property type="entry name" value="PHOSPHORIBOSYLFORMYLGLYCINAMIDINE SYNTHASE"/>
    <property type="match status" value="1"/>
</dbReference>
<dbReference type="GO" id="GO:0005737">
    <property type="term" value="C:cytoplasm"/>
    <property type="evidence" value="ECO:0007669"/>
    <property type="project" value="TreeGrafter"/>
</dbReference>
<reference evidence="1" key="2">
    <citation type="submission" date="2020-05" db="UniProtKB">
        <authorList>
            <consortium name="EnsemblMetazoa"/>
        </authorList>
    </citation>
    <scope>IDENTIFICATION</scope>
    <source>
        <strain evidence="1">IAEA</strain>
    </source>
</reference>
<evidence type="ECO:0000313" key="1">
    <source>
        <dbReference type="EnsemblMetazoa" id="GPPI033812-PA"/>
    </source>
</evidence>
<evidence type="ECO:0000313" key="2">
    <source>
        <dbReference type="Proteomes" id="UP000092460"/>
    </source>
</evidence>
<dbReference type="PANTHER" id="PTHR10099">
    <property type="entry name" value="PHOSPHORIBOSYLFORMYLGLYCINAMIDINE SYNTHASE"/>
    <property type="match status" value="1"/>
</dbReference>
<dbReference type="STRING" id="67801.A0A1B0BLG1"/>
<evidence type="ECO:0008006" key="3">
    <source>
        <dbReference type="Google" id="ProtNLM"/>
    </source>
</evidence>
<dbReference type="Proteomes" id="UP000092460">
    <property type="component" value="Unassembled WGS sequence"/>
</dbReference>
<dbReference type="InterPro" id="IPR029062">
    <property type="entry name" value="Class_I_gatase-like"/>
</dbReference>
<dbReference type="SUPFAM" id="SSF52317">
    <property type="entry name" value="Class I glutamine amidotransferase-like"/>
    <property type="match status" value="1"/>
</dbReference>
<organism evidence="1 2">
    <name type="scientific">Glossina palpalis gambiensis</name>
    <dbReference type="NCBI Taxonomy" id="67801"/>
    <lineage>
        <taxon>Eukaryota</taxon>
        <taxon>Metazoa</taxon>
        <taxon>Ecdysozoa</taxon>
        <taxon>Arthropoda</taxon>
        <taxon>Hexapoda</taxon>
        <taxon>Insecta</taxon>
        <taxon>Pterygota</taxon>
        <taxon>Neoptera</taxon>
        <taxon>Endopterygota</taxon>
        <taxon>Diptera</taxon>
        <taxon>Brachycera</taxon>
        <taxon>Muscomorpha</taxon>
        <taxon>Hippoboscoidea</taxon>
        <taxon>Glossinidae</taxon>
        <taxon>Glossina</taxon>
    </lineage>
</organism>
<dbReference type="EnsemblMetazoa" id="GPPI033812-RA">
    <property type="protein sequence ID" value="GPPI033812-PA"/>
    <property type="gene ID" value="GPPI033812"/>
</dbReference>
<protein>
    <recommendedName>
        <fullName evidence="3">Glutamine amidotransferase domain-containing protein</fullName>
    </recommendedName>
</protein>
<dbReference type="GO" id="GO:0006164">
    <property type="term" value="P:purine nucleotide biosynthetic process"/>
    <property type="evidence" value="ECO:0007669"/>
    <property type="project" value="TreeGrafter"/>
</dbReference>
<dbReference type="Gene3D" id="3.40.50.880">
    <property type="match status" value="1"/>
</dbReference>
<keyword evidence="2" id="KW-1185">Reference proteome</keyword>
<sequence length="65" mass="7389">MFSETLAPLFQTFKQRKDTFSLGICNGCQLMTLIGWVGSFDESTVKQIVDVADVVLLQNKSERFR</sequence>
<dbReference type="VEuPathDB" id="VectorBase:GPPI033812"/>
<dbReference type="EMBL" id="JXJN01016336">
    <property type="status" value="NOT_ANNOTATED_CDS"/>
    <property type="molecule type" value="Genomic_DNA"/>
</dbReference>
<name>A0A1B0BLG1_9MUSC</name>
<accession>A0A1B0BLG1</accession>
<proteinExistence type="predicted"/>
<reference evidence="2" key="1">
    <citation type="submission" date="2015-01" db="EMBL/GenBank/DDBJ databases">
        <authorList>
            <person name="Aksoy S."/>
            <person name="Warren W."/>
            <person name="Wilson R.K."/>
        </authorList>
    </citation>
    <scope>NUCLEOTIDE SEQUENCE [LARGE SCALE GENOMIC DNA]</scope>
    <source>
        <strain evidence="2">IAEA</strain>
    </source>
</reference>
<dbReference type="AlphaFoldDB" id="A0A1B0BLG1"/>